<dbReference type="Proteomes" id="UP001142175">
    <property type="component" value="Unassembled WGS sequence"/>
</dbReference>
<gene>
    <name evidence="2" type="ORF">NU887_13320</name>
</gene>
<comment type="caution">
    <text evidence="2">The sequence shown here is derived from an EMBL/GenBank/DDBJ whole genome shotgun (WGS) entry which is preliminary data.</text>
</comment>
<keyword evidence="1" id="KW-0812">Transmembrane</keyword>
<dbReference type="EMBL" id="JANSUY010000011">
    <property type="protein sequence ID" value="MCR9016020.1"/>
    <property type="molecule type" value="Genomic_DNA"/>
</dbReference>
<dbReference type="RefSeq" id="WP_258423873.1">
    <property type="nucleotide sequence ID" value="NZ_JANSUY010000011.1"/>
</dbReference>
<feature type="transmembrane region" description="Helical" evidence="1">
    <location>
        <begin position="117"/>
        <end position="137"/>
    </location>
</feature>
<evidence type="ECO:0000313" key="2">
    <source>
        <dbReference type="EMBL" id="MCR9016020.1"/>
    </source>
</evidence>
<evidence type="ECO:0000256" key="1">
    <source>
        <dbReference type="SAM" id="Phobius"/>
    </source>
</evidence>
<keyword evidence="3" id="KW-1185">Reference proteome</keyword>
<keyword evidence="1" id="KW-1133">Transmembrane helix</keyword>
<organism evidence="2 3">
    <name type="scientific">Aquiflexum gelatinilyticum</name>
    <dbReference type="NCBI Taxonomy" id="2961943"/>
    <lineage>
        <taxon>Bacteria</taxon>
        <taxon>Pseudomonadati</taxon>
        <taxon>Bacteroidota</taxon>
        <taxon>Cytophagia</taxon>
        <taxon>Cytophagales</taxon>
        <taxon>Cyclobacteriaceae</taxon>
        <taxon>Aquiflexum</taxon>
    </lineage>
</organism>
<proteinExistence type="predicted"/>
<feature type="transmembrane region" description="Helical" evidence="1">
    <location>
        <begin position="149"/>
        <end position="170"/>
    </location>
</feature>
<feature type="transmembrane region" description="Helical" evidence="1">
    <location>
        <begin position="42"/>
        <end position="61"/>
    </location>
</feature>
<reference evidence="2" key="1">
    <citation type="submission" date="2022-08" db="EMBL/GenBank/DDBJ databases">
        <authorList>
            <person name="Zhang D."/>
        </authorList>
    </citation>
    <scope>NUCLEOTIDE SEQUENCE</scope>
    <source>
        <strain evidence="2">XJ19-11</strain>
    </source>
</reference>
<feature type="transmembrane region" description="Helical" evidence="1">
    <location>
        <begin position="18"/>
        <end position="36"/>
    </location>
</feature>
<feature type="transmembrane region" description="Helical" evidence="1">
    <location>
        <begin position="85"/>
        <end position="105"/>
    </location>
</feature>
<sequence length="173" mass="20502">MKEKIRGLFRRNNNEPKLLFYFSFFYFLFAIMYSVGDLKGDYPLILVISGILLHIIAFLVWSEKNSVRFKNDSLRRPKYFKKHRVPVYKILPIGLMLTYISSILYDFSRTDYNGLSIFSIIILFLTAMPMIIYFSILGGYFSRKLLNVFWIKIPIVNYIYCIIVVILIVMESK</sequence>
<evidence type="ECO:0000313" key="3">
    <source>
        <dbReference type="Proteomes" id="UP001142175"/>
    </source>
</evidence>
<dbReference type="AlphaFoldDB" id="A0A9X2P908"/>
<keyword evidence="1" id="KW-0472">Membrane</keyword>
<protein>
    <submittedName>
        <fullName evidence="2">Uncharacterized protein</fullName>
    </submittedName>
</protein>
<name>A0A9X2P908_9BACT</name>
<accession>A0A9X2P908</accession>